<keyword evidence="4" id="KW-1185">Reference proteome</keyword>
<feature type="chain" id="PRO_5047143733" description="DUF4148 domain-containing protein" evidence="2">
    <location>
        <begin position="33"/>
        <end position="137"/>
    </location>
</feature>
<organism evidence="3 4">
    <name type="scientific">Aquamicrobium terrae</name>
    <dbReference type="NCBI Taxonomy" id="1324945"/>
    <lineage>
        <taxon>Bacteria</taxon>
        <taxon>Pseudomonadati</taxon>
        <taxon>Pseudomonadota</taxon>
        <taxon>Alphaproteobacteria</taxon>
        <taxon>Hyphomicrobiales</taxon>
        <taxon>Phyllobacteriaceae</taxon>
        <taxon>Aquamicrobium</taxon>
    </lineage>
</organism>
<evidence type="ECO:0000313" key="4">
    <source>
        <dbReference type="Proteomes" id="UP001549076"/>
    </source>
</evidence>
<feature type="signal peptide" evidence="2">
    <location>
        <begin position="1"/>
        <end position="32"/>
    </location>
</feature>
<proteinExistence type="predicted"/>
<evidence type="ECO:0000313" key="3">
    <source>
        <dbReference type="EMBL" id="MET3790427.1"/>
    </source>
</evidence>
<keyword evidence="2" id="KW-0732">Signal</keyword>
<feature type="region of interest" description="Disordered" evidence="1">
    <location>
        <begin position="34"/>
        <end position="62"/>
    </location>
</feature>
<evidence type="ECO:0000256" key="1">
    <source>
        <dbReference type="SAM" id="MobiDB-lite"/>
    </source>
</evidence>
<evidence type="ECO:0008006" key="5">
    <source>
        <dbReference type="Google" id="ProtNLM"/>
    </source>
</evidence>
<reference evidence="3 4" key="1">
    <citation type="submission" date="2024-06" db="EMBL/GenBank/DDBJ databases">
        <title>Genomic Encyclopedia of Type Strains, Phase IV (KMG-IV): sequencing the most valuable type-strain genomes for metagenomic binning, comparative biology and taxonomic classification.</title>
        <authorList>
            <person name="Goeker M."/>
        </authorList>
    </citation>
    <scope>NUCLEOTIDE SEQUENCE [LARGE SCALE GENOMIC DNA]</scope>
    <source>
        <strain evidence="3 4">DSM 27865</strain>
    </source>
</reference>
<evidence type="ECO:0000256" key="2">
    <source>
        <dbReference type="SAM" id="SignalP"/>
    </source>
</evidence>
<accession>A0ABV2MUF7</accession>
<gene>
    <name evidence="3" type="ORF">ABID37_000618</name>
</gene>
<dbReference type="Proteomes" id="UP001549076">
    <property type="component" value="Unassembled WGS sequence"/>
</dbReference>
<dbReference type="EMBL" id="JBEPML010000002">
    <property type="protein sequence ID" value="MET3790427.1"/>
    <property type="molecule type" value="Genomic_DNA"/>
</dbReference>
<feature type="compositionally biased region" description="Low complexity" evidence="1">
    <location>
        <begin position="34"/>
        <end position="52"/>
    </location>
</feature>
<comment type="caution">
    <text evidence="3">The sequence shown here is derived from an EMBL/GenBank/DDBJ whole genome shotgun (WGS) entry which is preliminary data.</text>
</comment>
<dbReference type="RefSeq" id="WP_354192590.1">
    <property type="nucleotide sequence ID" value="NZ_JBEPML010000002.1"/>
</dbReference>
<protein>
    <recommendedName>
        <fullName evidence="5">DUF4148 domain-containing protein</fullName>
    </recommendedName>
</protein>
<sequence>MTTGIEKAADLSAKFSFTMAAAAMLLALSACAGGPAVDSQSSASSVAAGNVVGPRDTGTFPNLNIKPGQAAPQFTDSEAKAKLAALEADRRTAQNPGRTAGARNDSAALRKLGATHAKDALREIEGKCDPALDPTCK</sequence>
<dbReference type="PROSITE" id="PS51257">
    <property type="entry name" value="PROKAR_LIPOPROTEIN"/>
    <property type="match status" value="1"/>
</dbReference>
<name>A0ABV2MUF7_9HYPH</name>